<dbReference type="Gene3D" id="2.40.10.10">
    <property type="entry name" value="Trypsin-like serine proteases"/>
    <property type="match status" value="1"/>
</dbReference>
<dbReference type="GeneID" id="17257658"/>
<dbReference type="InterPro" id="IPR043504">
    <property type="entry name" value="Peptidase_S1_PA_chymotrypsin"/>
</dbReference>
<dbReference type="EnsemblProtists" id="EOD11504">
    <property type="protein sequence ID" value="EOD11504"/>
    <property type="gene ID" value="EMIHUDRAFT_459759"/>
</dbReference>
<sequence>MAEPIHSRLDRAALEERCQQAERRIAQLERSNKTLKGKLAFFYESEPVTARDAFMRLLTELMRASRRYVHRLRLAASARPRILLSLLVLGISLTLTRLLLPTPLLQLPVERRPLRAAVRSCSRSRLRHVYLCRDAGGRLRECLCDPPRVGGGGCNESDADMCNAGGQGPYWRFFHELPEAERSSRLCFGLFAAFKPARREPGEAERQRCLNRLERSYWPEAVRYGGGVSLVLALLLVRRLERNADPALKAATLRVGLLHLPTGRFADMGSGAVVKRDAGECYILTAAHVLVGYRARRARDEYAGPDCLLTLGVYEGDAKPARWVAWASCVTPDSLLRSCSDDGATLQDLAVLKVGGALALDPPAYGKAQNAFSRFEVAARSDDPAEGVGRMPPPLELDRSRRALAHGADLSVCGWASWRDSMRQLYLDRSRCLGVDSGLIRSRLWVHAGSSGGPCVNAASQVVGVVSHDNDAHADPKRFWSSHRAVTELTPEHGLPPEVYEPETVLEALYFSCTYF</sequence>
<dbReference type="HOGENOM" id="CLU_528344_0_0_1"/>
<reference evidence="3" key="1">
    <citation type="journal article" date="2013" name="Nature">
        <title>Pan genome of the phytoplankton Emiliania underpins its global distribution.</title>
        <authorList>
            <person name="Read B.A."/>
            <person name="Kegel J."/>
            <person name="Klute M.J."/>
            <person name="Kuo A."/>
            <person name="Lefebvre S.C."/>
            <person name="Maumus F."/>
            <person name="Mayer C."/>
            <person name="Miller J."/>
            <person name="Monier A."/>
            <person name="Salamov A."/>
            <person name="Young J."/>
            <person name="Aguilar M."/>
            <person name="Claverie J.M."/>
            <person name="Frickenhaus S."/>
            <person name="Gonzalez K."/>
            <person name="Herman E.K."/>
            <person name="Lin Y.C."/>
            <person name="Napier J."/>
            <person name="Ogata H."/>
            <person name="Sarno A.F."/>
            <person name="Shmutz J."/>
            <person name="Schroeder D."/>
            <person name="de Vargas C."/>
            <person name="Verret F."/>
            <person name="von Dassow P."/>
            <person name="Valentin K."/>
            <person name="Van de Peer Y."/>
            <person name="Wheeler G."/>
            <person name="Dacks J.B."/>
            <person name="Delwiche C.F."/>
            <person name="Dyhrman S.T."/>
            <person name="Glockner G."/>
            <person name="John U."/>
            <person name="Richards T."/>
            <person name="Worden A.Z."/>
            <person name="Zhang X."/>
            <person name="Grigoriev I.V."/>
            <person name="Allen A.E."/>
            <person name="Bidle K."/>
            <person name="Borodovsky M."/>
            <person name="Bowler C."/>
            <person name="Brownlee C."/>
            <person name="Cock J.M."/>
            <person name="Elias M."/>
            <person name="Gladyshev V.N."/>
            <person name="Groth M."/>
            <person name="Guda C."/>
            <person name="Hadaegh A."/>
            <person name="Iglesias-Rodriguez M.D."/>
            <person name="Jenkins J."/>
            <person name="Jones B.M."/>
            <person name="Lawson T."/>
            <person name="Leese F."/>
            <person name="Lindquist E."/>
            <person name="Lobanov A."/>
            <person name="Lomsadze A."/>
            <person name="Malik S.B."/>
            <person name="Marsh M.E."/>
            <person name="Mackinder L."/>
            <person name="Mock T."/>
            <person name="Mueller-Roeber B."/>
            <person name="Pagarete A."/>
            <person name="Parker M."/>
            <person name="Probert I."/>
            <person name="Quesneville H."/>
            <person name="Raines C."/>
            <person name="Rensing S.A."/>
            <person name="Riano-Pachon D.M."/>
            <person name="Richier S."/>
            <person name="Rokitta S."/>
            <person name="Shiraiwa Y."/>
            <person name="Soanes D.M."/>
            <person name="van der Giezen M."/>
            <person name="Wahlund T.M."/>
            <person name="Williams B."/>
            <person name="Wilson W."/>
            <person name="Wolfe G."/>
            <person name="Wurch L.L."/>
        </authorList>
    </citation>
    <scope>NUCLEOTIDE SEQUENCE</scope>
</reference>
<dbReference type="KEGG" id="ehx:EMIHUDRAFT_448594"/>
<dbReference type="RefSeq" id="XP_005757692.1">
    <property type="nucleotide sequence ID" value="XM_005757635.1"/>
</dbReference>
<reference evidence="2" key="2">
    <citation type="submission" date="2024-10" db="UniProtKB">
        <authorList>
            <consortium name="EnsemblProtists"/>
        </authorList>
    </citation>
    <scope>IDENTIFICATION</scope>
</reference>
<dbReference type="Proteomes" id="UP000013827">
    <property type="component" value="Unassembled WGS sequence"/>
</dbReference>
<name>A0A0D3I1X8_EMIH1</name>
<evidence type="ECO:0000313" key="3">
    <source>
        <dbReference type="Proteomes" id="UP000013827"/>
    </source>
</evidence>
<dbReference type="RefSeq" id="XP_005763933.1">
    <property type="nucleotide sequence ID" value="XM_005763876.1"/>
</dbReference>
<evidence type="ECO:0000313" key="2">
    <source>
        <dbReference type="EnsemblProtists" id="EOD05263"/>
    </source>
</evidence>
<dbReference type="AlphaFoldDB" id="A0A0D3I1X8"/>
<evidence type="ECO:0000256" key="1">
    <source>
        <dbReference type="SAM" id="Coils"/>
    </source>
</evidence>
<dbReference type="Pfam" id="PF13365">
    <property type="entry name" value="Trypsin_2"/>
    <property type="match status" value="1"/>
</dbReference>
<keyword evidence="3" id="KW-1185">Reference proteome</keyword>
<protein>
    <recommendedName>
        <fullName evidence="4">Peptidase S1 domain-containing protein</fullName>
    </recommendedName>
</protein>
<accession>A0A0D3I1X8</accession>
<dbReference type="GeneID" id="17251485"/>
<dbReference type="InterPro" id="IPR009003">
    <property type="entry name" value="Peptidase_S1_PA"/>
</dbReference>
<organism evidence="2 3">
    <name type="scientific">Emiliania huxleyi (strain CCMP1516)</name>
    <dbReference type="NCBI Taxonomy" id="280463"/>
    <lineage>
        <taxon>Eukaryota</taxon>
        <taxon>Haptista</taxon>
        <taxon>Haptophyta</taxon>
        <taxon>Prymnesiophyceae</taxon>
        <taxon>Isochrysidales</taxon>
        <taxon>Noelaerhabdaceae</taxon>
        <taxon>Emiliania</taxon>
    </lineage>
</organism>
<dbReference type="EnsemblProtists" id="EOD05263">
    <property type="protein sequence ID" value="EOD05263"/>
    <property type="gene ID" value="EMIHUDRAFT_448594"/>
</dbReference>
<keyword evidence="1" id="KW-0175">Coiled coil</keyword>
<feature type="coiled-coil region" evidence="1">
    <location>
        <begin position="11"/>
        <end position="38"/>
    </location>
</feature>
<dbReference type="SUPFAM" id="SSF50494">
    <property type="entry name" value="Trypsin-like serine proteases"/>
    <property type="match status" value="1"/>
</dbReference>
<dbReference type="KEGG" id="ehx:EMIHUDRAFT_459759"/>
<proteinExistence type="predicted"/>
<dbReference type="PaxDb" id="2903-EOD05263"/>
<evidence type="ECO:0008006" key="4">
    <source>
        <dbReference type="Google" id="ProtNLM"/>
    </source>
</evidence>